<reference evidence="2 3" key="1">
    <citation type="submission" date="2018-01" db="EMBL/GenBank/DDBJ databases">
        <title>Genome Sequencing and Assembly of Anaerobacter polyendosporus strain CT4.</title>
        <authorList>
            <person name="Tachaapaikoon C."/>
            <person name="Sutheeworapong S."/>
            <person name="Jenjaroenpun P."/>
            <person name="Wongsurawat T."/>
            <person name="Nookeaw I."/>
            <person name="Cheawchanlertfa P."/>
            <person name="Kosugi A."/>
            <person name="Cheevadhanarak S."/>
            <person name="Ratanakhanokchai K."/>
        </authorList>
    </citation>
    <scope>NUCLEOTIDE SEQUENCE [LARGE SCALE GENOMIC DNA]</scope>
    <source>
        <strain evidence="2 3">CT4</strain>
    </source>
</reference>
<feature type="transmembrane region" description="Helical" evidence="1">
    <location>
        <begin position="204"/>
        <end position="225"/>
    </location>
</feature>
<organism evidence="2 3">
    <name type="scientific">Clostridium manihotivorum</name>
    <dbReference type="NCBI Taxonomy" id="2320868"/>
    <lineage>
        <taxon>Bacteria</taxon>
        <taxon>Bacillati</taxon>
        <taxon>Bacillota</taxon>
        <taxon>Clostridia</taxon>
        <taxon>Eubacteriales</taxon>
        <taxon>Clostridiaceae</taxon>
        <taxon>Clostridium</taxon>
    </lineage>
</organism>
<protein>
    <submittedName>
        <fullName evidence="2">Uncharacterized protein</fullName>
    </submittedName>
</protein>
<feature type="transmembrane region" description="Helical" evidence="1">
    <location>
        <begin position="79"/>
        <end position="103"/>
    </location>
</feature>
<evidence type="ECO:0000313" key="2">
    <source>
        <dbReference type="EMBL" id="QAA34078.1"/>
    </source>
</evidence>
<keyword evidence="1" id="KW-0472">Membrane</keyword>
<dbReference type="Proteomes" id="UP000286268">
    <property type="component" value="Chromosome"/>
</dbReference>
<dbReference type="InterPro" id="IPR047928">
    <property type="entry name" value="Perm_prefix_1"/>
</dbReference>
<keyword evidence="1" id="KW-1133">Transmembrane helix</keyword>
<feature type="transmembrane region" description="Helical" evidence="1">
    <location>
        <begin position="109"/>
        <end position="125"/>
    </location>
</feature>
<gene>
    <name evidence="2" type="ORF">C1I91_21980</name>
</gene>
<dbReference type="OrthoDB" id="9816425at2"/>
<proteinExistence type="predicted"/>
<dbReference type="NCBIfam" id="NF038403">
    <property type="entry name" value="perm_prefix_1"/>
    <property type="match status" value="1"/>
</dbReference>
<keyword evidence="1" id="KW-0812">Transmembrane</keyword>
<keyword evidence="3" id="KW-1185">Reference proteome</keyword>
<dbReference type="KEGG" id="cmah:C1I91_21980"/>
<dbReference type="AlphaFoldDB" id="A0A3R5R0V7"/>
<feature type="transmembrane region" description="Helical" evidence="1">
    <location>
        <begin position="265"/>
        <end position="285"/>
    </location>
</feature>
<accession>A0A3R5R0V7</accession>
<dbReference type="EMBL" id="CP025746">
    <property type="protein sequence ID" value="QAA34078.1"/>
    <property type="molecule type" value="Genomic_DNA"/>
</dbReference>
<feature type="transmembrane region" description="Helical" evidence="1">
    <location>
        <begin position="237"/>
        <end position="258"/>
    </location>
</feature>
<name>A0A3R5R0V7_9CLOT</name>
<sequence length="293" mass="33581">MKEIDNYINSIYKNADDDFEEIEEMKSVMRQHLIETVEELKREGKSESESIKIAIERFGEAPGIKDELSKVIPFTRKHFSVGLFVVLGMIAVSFAFIFCIANYVRDEGTIKGVIMILSAPIYIILRAIKLKEIIKNKESVSLKIEWIRLFFVIYIAYLVGSYIQYIQTFSDASKQMYYSINLIPIIGIPNILKGMALKGLGINIFIRIVLKYFFRYFLLGILAPIAYNGFRKLNNCIFLGITIYIGIFLLNCTFSFFGLSYHREIAINIDFLIVAVLGVVIGYFISSKKLIKS</sequence>
<dbReference type="RefSeq" id="WP_128214801.1">
    <property type="nucleotide sequence ID" value="NZ_CP025746.1"/>
</dbReference>
<feature type="transmembrane region" description="Helical" evidence="1">
    <location>
        <begin position="146"/>
        <end position="163"/>
    </location>
</feature>
<evidence type="ECO:0000256" key="1">
    <source>
        <dbReference type="SAM" id="Phobius"/>
    </source>
</evidence>
<evidence type="ECO:0000313" key="3">
    <source>
        <dbReference type="Proteomes" id="UP000286268"/>
    </source>
</evidence>